<keyword evidence="3" id="KW-0963">Cytoplasm</keyword>
<dbReference type="PANTHER" id="PTHR12532">
    <property type="entry name" value="TRANSLATIONAL ACTIVATOR OF CYTOCHROME C OXIDASE 1"/>
    <property type="match status" value="1"/>
</dbReference>
<dbReference type="InterPro" id="IPR002876">
    <property type="entry name" value="Transcrip_reg_TACO1-like"/>
</dbReference>
<dbReference type="GO" id="GO:0005829">
    <property type="term" value="C:cytosol"/>
    <property type="evidence" value="ECO:0007669"/>
    <property type="project" value="TreeGrafter"/>
</dbReference>
<feature type="domain" description="TACO1/YebC-like N-terminal" evidence="6">
    <location>
        <begin position="5"/>
        <end position="75"/>
    </location>
</feature>
<evidence type="ECO:0000313" key="7">
    <source>
        <dbReference type="EMBL" id="VAW29579.1"/>
    </source>
</evidence>
<comment type="subcellular location">
    <subcellularLocation>
        <location evidence="1">Mitochondrion</location>
    </subcellularLocation>
</comment>
<dbReference type="FunFam" id="1.10.10.200:FF:000002">
    <property type="entry name" value="Probable transcriptional regulatory protein CLM62_37755"/>
    <property type="match status" value="1"/>
</dbReference>
<dbReference type="GO" id="GO:0005739">
    <property type="term" value="C:mitochondrion"/>
    <property type="evidence" value="ECO:0007669"/>
    <property type="project" value="UniProtKB-SubCell"/>
</dbReference>
<dbReference type="InterPro" id="IPR048300">
    <property type="entry name" value="TACO1_YebC-like_2nd/3rd_dom"/>
</dbReference>
<organism evidence="7">
    <name type="scientific">hydrothermal vent metagenome</name>
    <dbReference type="NCBI Taxonomy" id="652676"/>
    <lineage>
        <taxon>unclassified sequences</taxon>
        <taxon>metagenomes</taxon>
        <taxon>ecological metagenomes</taxon>
    </lineage>
</organism>
<evidence type="ECO:0000256" key="1">
    <source>
        <dbReference type="ARBA" id="ARBA00004173"/>
    </source>
</evidence>
<evidence type="ECO:0000259" key="5">
    <source>
        <dbReference type="Pfam" id="PF01709"/>
    </source>
</evidence>
<dbReference type="NCBIfam" id="NF009044">
    <property type="entry name" value="PRK12378.1"/>
    <property type="match status" value="1"/>
</dbReference>
<sequence>MSGHSKWSTIKRKKGALDAKRSKIFSKLIKEITVAVKEGGADPDGNPRLRMAIANAKGQSMPKDNIERAISKGKDKDGANFSEVIYEGYLSRGIAVYLECTTDNLQRTVSNIRAIFNKYSGSLGTNGSLSYLFDHKGVFVIPKGDLDLEELELELIDAGAEDIELDEEGFFNVTTSKEDFGTMMKKLEDLGIEPETAELQRIPNDTKTLPLEDALKIMKVIDLFEDDDDVQKVFHNLEMTDEMMENM</sequence>
<reference evidence="7" key="1">
    <citation type="submission" date="2018-06" db="EMBL/GenBank/DDBJ databases">
        <authorList>
            <person name="Zhirakovskaya E."/>
        </authorList>
    </citation>
    <scope>NUCLEOTIDE SEQUENCE</scope>
</reference>
<evidence type="ECO:0000256" key="2">
    <source>
        <dbReference type="ARBA" id="ARBA00008724"/>
    </source>
</evidence>
<evidence type="ECO:0000259" key="6">
    <source>
        <dbReference type="Pfam" id="PF20772"/>
    </source>
</evidence>
<dbReference type="GO" id="GO:0003677">
    <property type="term" value="F:DNA binding"/>
    <property type="evidence" value="ECO:0007669"/>
    <property type="project" value="UniProtKB-KW"/>
</dbReference>
<dbReference type="InterPro" id="IPR026564">
    <property type="entry name" value="Transcrip_reg_TACO1-like_dom3"/>
</dbReference>
<evidence type="ECO:0000256" key="4">
    <source>
        <dbReference type="ARBA" id="ARBA00023125"/>
    </source>
</evidence>
<evidence type="ECO:0000256" key="3">
    <source>
        <dbReference type="ARBA" id="ARBA00022490"/>
    </source>
</evidence>
<dbReference type="AlphaFoldDB" id="A0A3B0UYA7"/>
<keyword evidence="4" id="KW-0238">DNA-binding</keyword>
<dbReference type="HAMAP" id="MF_00693">
    <property type="entry name" value="Transcrip_reg_TACO1"/>
    <property type="match status" value="1"/>
</dbReference>
<proteinExistence type="inferred from homology"/>
<dbReference type="InterPro" id="IPR049083">
    <property type="entry name" value="TACO1_YebC_N"/>
</dbReference>
<dbReference type="InterPro" id="IPR029072">
    <property type="entry name" value="YebC-like"/>
</dbReference>
<dbReference type="SUPFAM" id="SSF75625">
    <property type="entry name" value="YebC-like"/>
    <property type="match status" value="1"/>
</dbReference>
<dbReference type="InterPro" id="IPR017856">
    <property type="entry name" value="Integrase-like_N"/>
</dbReference>
<comment type="similarity">
    <text evidence="2">Belongs to the TACO1 family.</text>
</comment>
<dbReference type="NCBIfam" id="TIGR01033">
    <property type="entry name" value="YebC/PmpR family DNA-binding transcriptional regulator"/>
    <property type="match status" value="1"/>
</dbReference>
<name>A0A3B0UYA7_9ZZZZ</name>
<dbReference type="PANTHER" id="PTHR12532:SF6">
    <property type="entry name" value="TRANSCRIPTIONAL REGULATORY PROTEIN YEBC-RELATED"/>
    <property type="match status" value="1"/>
</dbReference>
<dbReference type="Gene3D" id="1.10.10.200">
    <property type="match status" value="1"/>
</dbReference>
<dbReference type="Gene3D" id="3.30.70.980">
    <property type="match status" value="2"/>
</dbReference>
<protein>
    <submittedName>
        <fullName evidence="7">Probable transcriptional regulatory protein YebC</fullName>
    </submittedName>
</protein>
<dbReference type="Pfam" id="PF20772">
    <property type="entry name" value="TACO1_YebC_N"/>
    <property type="match status" value="1"/>
</dbReference>
<dbReference type="NCBIfam" id="NF001030">
    <property type="entry name" value="PRK00110.1"/>
    <property type="match status" value="1"/>
</dbReference>
<dbReference type="Pfam" id="PF01709">
    <property type="entry name" value="Transcrip_reg"/>
    <property type="match status" value="1"/>
</dbReference>
<feature type="domain" description="TACO1/YebC-like second and third" evidence="5">
    <location>
        <begin position="82"/>
        <end position="237"/>
    </location>
</feature>
<dbReference type="EMBL" id="UOET01000384">
    <property type="protein sequence ID" value="VAW29579.1"/>
    <property type="molecule type" value="Genomic_DNA"/>
</dbReference>
<gene>
    <name evidence="7" type="ORF">MNBD_BACTEROID07-1768</name>
</gene>
<accession>A0A3B0UYA7</accession>